<proteinExistence type="predicted"/>
<dbReference type="PANTHER" id="PTHR40115:SF1">
    <property type="entry name" value="INNER MEMBRANE PROTEIN WITH PEPSY TM HELIX"/>
    <property type="match status" value="1"/>
</dbReference>
<dbReference type="InterPro" id="IPR032307">
    <property type="entry name" value="PepSY_TM-like_2"/>
</dbReference>
<dbReference type="Pfam" id="PF16357">
    <property type="entry name" value="PepSY_TM_like_2"/>
    <property type="match status" value="1"/>
</dbReference>
<feature type="transmembrane region" description="Helical" evidence="1">
    <location>
        <begin position="20"/>
        <end position="39"/>
    </location>
</feature>
<accession>A0A1H6MYD6</accession>
<feature type="transmembrane region" description="Helical" evidence="1">
    <location>
        <begin position="157"/>
        <end position="180"/>
    </location>
</feature>
<evidence type="ECO:0000313" key="2">
    <source>
        <dbReference type="EMBL" id="SEI02844.1"/>
    </source>
</evidence>
<dbReference type="OrthoDB" id="27171at2"/>
<dbReference type="EMBL" id="FNXF01000012">
    <property type="protein sequence ID" value="SEI02844.1"/>
    <property type="molecule type" value="Genomic_DNA"/>
</dbReference>
<dbReference type="RefSeq" id="WP_092794891.1">
    <property type="nucleotide sequence ID" value="NZ_FNXF01000012.1"/>
</dbReference>
<dbReference type="AlphaFoldDB" id="A0A1H6MYD6"/>
<protein>
    <recommendedName>
        <fullName evidence="4">Peptidase</fullName>
    </recommendedName>
</protein>
<organism evidence="2 3">
    <name type="scientific">Rheinheimera pacifica</name>
    <dbReference type="NCBI Taxonomy" id="173990"/>
    <lineage>
        <taxon>Bacteria</taxon>
        <taxon>Pseudomonadati</taxon>
        <taxon>Pseudomonadota</taxon>
        <taxon>Gammaproteobacteria</taxon>
        <taxon>Chromatiales</taxon>
        <taxon>Chromatiaceae</taxon>
        <taxon>Rheinheimera</taxon>
    </lineage>
</organism>
<reference evidence="3" key="1">
    <citation type="submission" date="2016-10" db="EMBL/GenBank/DDBJ databases">
        <authorList>
            <person name="Varghese N."/>
            <person name="Submissions S."/>
        </authorList>
    </citation>
    <scope>NUCLEOTIDE SEQUENCE [LARGE SCALE GENOMIC DNA]</scope>
    <source>
        <strain evidence="3">DSM 17616</strain>
    </source>
</reference>
<dbReference type="PANTHER" id="PTHR40115">
    <property type="entry name" value="INNER MEMBRANE PROTEIN WITH PEPSY TM HELIX"/>
    <property type="match status" value="1"/>
</dbReference>
<keyword evidence="1" id="KW-0472">Membrane</keyword>
<evidence type="ECO:0000256" key="1">
    <source>
        <dbReference type="SAM" id="Phobius"/>
    </source>
</evidence>
<dbReference type="Proteomes" id="UP000199371">
    <property type="component" value="Unassembled WGS sequence"/>
</dbReference>
<keyword evidence="1" id="KW-0812">Transmembrane</keyword>
<evidence type="ECO:0008006" key="4">
    <source>
        <dbReference type="Google" id="ProtNLM"/>
    </source>
</evidence>
<keyword evidence="3" id="KW-1185">Reference proteome</keyword>
<keyword evidence="1" id="KW-1133">Transmembrane helix</keyword>
<feature type="transmembrane region" description="Helical" evidence="1">
    <location>
        <begin position="187"/>
        <end position="206"/>
    </location>
</feature>
<sequence>MIERSRGPVLAKFMRLLHSYSSMLVLVLLLFFAITGITLNHPDLLYSTAGKSSRQQVLTLPEALQYTDLPQSDSEQAALASQFRDWLGSEHQVKASVFSYQFDTDDSLLELDFKRPAGYASVVVDFAANTAELELEFNGYLALLNDLHKGRNAGLSWLLLIDLTAVACIIFALTGFYLMLKQTSRRSVGNSLAMLGIFISLFAYILSLH</sequence>
<gene>
    <name evidence="2" type="ORF">SAMN05660691_02906</name>
</gene>
<dbReference type="STRING" id="173990.SAMN05660691_02906"/>
<evidence type="ECO:0000313" key="3">
    <source>
        <dbReference type="Proteomes" id="UP000199371"/>
    </source>
</evidence>
<name>A0A1H6MYD6_9GAMM</name>